<name>A0A1M6REW4_9FLAO</name>
<dbReference type="Proteomes" id="UP000184498">
    <property type="component" value="Unassembled WGS sequence"/>
</dbReference>
<accession>A0A1M6REW4</accession>
<dbReference type="STRING" id="216903.SAMN05444371_1856"/>
<dbReference type="EMBL" id="FRAM01000002">
    <property type="protein sequence ID" value="SHK30999.1"/>
    <property type="molecule type" value="Genomic_DNA"/>
</dbReference>
<evidence type="ECO:0000313" key="1">
    <source>
        <dbReference type="EMBL" id="SHK30999.1"/>
    </source>
</evidence>
<sequence>MNFKTKTMHTENLAIVKIYFRYGQSVAGQNFWRRLWNNNL</sequence>
<keyword evidence="2" id="KW-1185">Reference proteome</keyword>
<gene>
    <name evidence="1" type="ORF">SAMN05444371_1856</name>
</gene>
<evidence type="ECO:0000313" key="2">
    <source>
        <dbReference type="Proteomes" id="UP000184498"/>
    </source>
</evidence>
<proteinExistence type="predicted"/>
<dbReference type="AlphaFoldDB" id="A0A1M6REW4"/>
<reference evidence="2" key="1">
    <citation type="submission" date="2016-11" db="EMBL/GenBank/DDBJ databases">
        <authorList>
            <person name="Varghese N."/>
            <person name="Submissions S."/>
        </authorList>
    </citation>
    <scope>NUCLEOTIDE SEQUENCE [LARGE SCALE GENOMIC DNA]</scope>
    <source>
        <strain evidence="2">DSM 18016</strain>
    </source>
</reference>
<organism evidence="1 2">
    <name type="scientific">Epilithonimonas mollis</name>
    <dbReference type="NCBI Taxonomy" id="216903"/>
    <lineage>
        <taxon>Bacteria</taxon>
        <taxon>Pseudomonadati</taxon>
        <taxon>Bacteroidota</taxon>
        <taxon>Flavobacteriia</taxon>
        <taxon>Flavobacteriales</taxon>
        <taxon>Weeksellaceae</taxon>
        <taxon>Chryseobacterium group</taxon>
        <taxon>Epilithonimonas</taxon>
    </lineage>
</organism>
<protein>
    <submittedName>
        <fullName evidence="1">Uncharacterized protein</fullName>
    </submittedName>
</protein>